<keyword evidence="2" id="KW-1185">Reference proteome</keyword>
<evidence type="ECO:0000313" key="2">
    <source>
        <dbReference type="Proteomes" id="UP000619743"/>
    </source>
</evidence>
<comment type="caution">
    <text evidence="1">The sequence shown here is derived from an EMBL/GenBank/DDBJ whole genome shotgun (WGS) entry which is preliminary data.</text>
</comment>
<proteinExistence type="predicted"/>
<dbReference type="PROSITE" id="PS51318">
    <property type="entry name" value="TAT"/>
    <property type="match status" value="1"/>
</dbReference>
<dbReference type="RefSeq" id="WP_087506733.1">
    <property type="nucleotide sequence ID" value="NZ_BMDX01000016.1"/>
</dbReference>
<evidence type="ECO:0000313" key="1">
    <source>
        <dbReference type="EMBL" id="GGA84544.1"/>
    </source>
</evidence>
<accession>A0A8J2U7J4</accession>
<organism evidence="1 2">
    <name type="scientific">Neiella marina</name>
    <dbReference type="NCBI Taxonomy" id="508461"/>
    <lineage>
        <taxon>Bacteria</taxon>
        <taxon>Pseudomonadati</taxon>
        <taxon>Pseudomonadota</taxon>
        <taxon>Gammaproteobacteria</taxon>
        <taxon>Alteromonadales</taxon>
        <taxon>Echinimonadaceae</taxon>
        <taxon>Neiella</taxon>
    </lineage>
</organism>
<dbReference type="OrthoDB" id="5812321at2"/>
<dbReference type="Proteomes" id="UP000619743">
    <property type="component" value="Unassembled WGS sequence"/>
</dbReference>
<protein>
    <submittedName>
        <fullName evidence="1">Uncharacterized protein</fullName>
    </submittedName>
</protein>
<sequence length="277" mass="30711">MTTEQRNDTDIKELESDDNRSRFERRRFLRGSAAAAPLLMTVKSPVAWAGGNTCTASVYISGNASHQHDCDLIGALSHGTWKAVLTAPNNHTRRFLRQLIDDQTDVGPSTDFMSIFFSKFFTSSGDPKPKYIKKAGVRTWQYQLLQPLSAVPFNAAIDQSSTLPDVKFDFWEIANPSNRCTVNLFGNAASNSFYYQVLTAYLNGLFSNTIIDYPYTHTEVVGIVENAVKSMIKEIKVDIKQTAGSNTSTAIAGCGFITNHWQDLTENSLSDGGLIDW</sequence>
<dbReference type="EMBL" id="BMDX01000016">
    <property type="protein sequence ID" value="GGA84544.1"/>
    <property type="molecule type" value="Genomic_DNA"/>
</dbReference>
<name>A0A8J2U7J4_9GAMM</name>
<dbReference type="InterPro" id="IPR006311">
    <property type="entry name" value="TAT_signal"/>
</dbReference>
<dbReference type="AlphaFoldDB" id="A0A8J2U7J4"/>
<gene>
    <name evidence="1" type="ORF">GCM10011369_28250</name>
</gene>
<reference evidence="2" key="1">
    <citation type="journal article" date="2019" name="Int. J. Syst. Evol. Microbiol.">
        <title>The Global Catalogue of Microorganisms (GCM) 10K type strain sequencing project: providing services to taxonomists for standard genome sequencing and annotation.</title>
        <authorList>
            <consortium name="The Broad Institute Genomics Platform"/>
            <consortium name="The Broad Institute Genome Sequencing Center for Infectious Disease"/>
            <person name="Wu L."/>
            <person name="Ma J."/>
        </authorList>
    </citation>
    <scope>NUCLEOTIDE SEQUENCE [LARGE SCALE GENOMIC DNA]</scope>
    <source>
        <strain evidence="2">CGMCC 1.10130</strain>
    </source>
</reference>